<protein>
    <recommendedName>
        <fullName evidence="3">AMP-dependent synthetase/ligase domain-containing protein</fullName>
    </recommendedName>
</protein>
<sequence>MPTLNWKDLLYSLLPQKPLPLLSTPTQNLSAAAQWSYLKIWKDHFRNAGAKKGQAVVISLRPSPAWVILVLAAFWENLTVIFCDHSELKFLPTSNYFCSISVDSEATTWRVNSELELFEQGACQPEARSDYQDRVLFFGKKVSSRISDEELKIVLSRLAISGNNESVLSTLDWSTEAGFYFDFFPSYFSAREIFLADDEDRNRIKQLFDDYEINHLVCKESTYEEIAHLKSISKNPNDFISCTIIRDSQLTKKLDRFLYGNFPSSNKGNTII</sequence>
<accession>A0A4R9KDN5</accession>
<dbReference type="AlphaFoldDB" id="A0A4R9KDN5"/>
<evidence type="ECO:0000313" key="2">
    <source>
        <dbReference type="Proteomes" id="UP000297693"/>
    </source>
</evidence>
<gene>
    <name evidence="1" type="ORF">EHQ58_00875</name>
</gene>
<dbReference type="SUPFAM" id="SSF56801">
    <property type="entry name" value="Acetyl-CoA synthetase-like"/>
    <property type="match status" value="1"/>
</dbReference>
<evidence type="ECO:0008006" key="3">
    <source>
        <dbReference type="Google" id="ProtNLM"/>
    </source>
</evidence>
<organism evidence="1 2">
    <name type="scientific">Leptospira ognonensis</name>
    <dbReference type="NCBI Taxonomy" id="2484945"/>
    <lineage>
        <taxon>Bacteria</taxon>
        <taxon>Pseudomonadati</taxon>
        <taxon>Spirochaetota</taxon>
        <taxon>Spirochaetia</taxon>
        <taxon>Leptospirales</taxon>
        <taxon>Leptospiraceae</taxon>
        <taxon>Leptospira</taxon>
    </lineage>
</organism>
<proteinExistence type="predicted"/>
<dbReference type="EMBL" id="RQGD01000002">
    <property type="protein sequence ID" value="TGL63949.1"/>
    <property type="molecule type" value="Genomic_DNA"/>
</dbReference>
<evidence type="ECO:0000313" key="1">
    <source>
        <dbReference type="EMBL" id="TGL63949.1"/>
    </source>
</evidence>
<reference evidence="1" key="1">
    <citation type="journal article" date="2019" name="PLoS Negl. Trop. Dis.">
        <title>Revisiting the worldwide diversity of Leptospira species in the environment.</title>
        <authorList>
            <person name="Vincent A.T."/>
            <person name="Schiettekatte O."/>
            <person name="Bourhy P."/>
            <person name="Veyrier F.J."/>
            <person name="Picardeau M."/>
        </authorList>
    </citation>
    <scope>NUCLEOTIDE SEQUENCE [LARGE SCALE GENOMIC DNA]</scope>
    <source>
        <strain evidence="1">201702476</strain>
    </source>
</reference>
<name>A0A4R9KDN5_9LEPT</name>
<dbReference type="RefSeq" id="WP_135621446.1">
    <property type="nucleotide sequence ID" value="NZ_RQGD01000002.1"/>
</dbReference>
<dbReference type="Proteomes" id="UP000297693">
    <property type="component" value="Unassembled WGS sequence"/>
</dbReference>
<dbReference type="OrthoDB" id="9881549at2"/>
<comment type="caution">
    <text evidence="1">The sequence shown here is derived from an EMBL/GenBank/DDBJ whole genome shotgun (WGS) entry which is preliminary data.</text>
</comment>
<keyword evidence="2" id="KW-1185">Reference proteome</keyword>